<comment type="caution">
    <text evidence="7">The sequence shown here is derived from an EMBL/GenBank/DDBJ whole genome shotgun (WGS) entry which is preliminary data.</text>
</comment>
<dbReference type="PANTHER" id="PTHR13806:SF31">
    <property type="entry name" value="FLOTILLIN-LIKE PROTEIN 1-RELATED"/>
    <property type="match status" value="1"/>
</dbReference>
<reference evidence="7" key="2">
    <citation type="submission" date="2023-06" db="EMBL/GenBank/DDBJ databases">
        <authorList>
            <person name="Ma L."/>
            <person name="Liu K.-W."/>
            <person name="Li Z."/>
            <person name="Hsiao Y.-Y."/>
            <person name="Qi Y."/>
            <person name="Fu T."/>
            <person name="Tang G."/>
            <person name="Zhang D."/>
            <person name="Sun W.-H."/>
            <person name="Liu D.-K."/>
            <person name="Li Y."/>
            <person name="Chen G.-Z."/>
            <person name="Liu X.-D."/>
            <person name="Liao X.-Y."/>
            <person name="Jiang Y.-T."/>
            <person name="Yu X."/>
            <person name="Hao Y."/>
            <person name="Huang J."/>
            <person name="Zhao X.-W."/>
            <person name="Ke S."/>
            <person name="Chen Y.-Y."/>
            <person name="Wu W.-L."/>
            <person name="Hsu J.-L."/>
            <person name="Lin Y.-F."/>
            <person name="Huang M.-D."/>
            <person name="Li C.-Y."/>
            <person name="Huang L."/>
            <person name="Wang Z.-W."/>
            <person name="Zhao X."/>
            <person name="Zhong W.-Y."/>
            <person name="Peng D.-H."/>
            <person name="Ahmad S."/>
            <person name="Lan S."/>
            <person name="Zhang J.-S."/>
            <person name="Tsai W.-C."/>
            <person name="Van De Peer Y."/>
            <person name="Liu Z.-J."/>
        </authorList>
    </citation>
    <scope>NUCLEOTIDE SEQUENCE</scope>
    <source>
        <strain evidence="7">CP</strain>
        <tissue evidence="7">Leaves</tissue>
    </source>
</reference>
<proteinExistence type="inferred from homology"/>
<evidence type="ECO:0000259" key="6">
    <source>
        <dbReference type="Pfam" id="PF01145"/>
    </source>
</evidence>
<dbReference type="AlphaFoldDB" id="A0AAV9D4Y0"/>
<evidence type="ECO:0000256" key="2">
    <source>
        <dbReference type="ARBA" id="ARBA00022475"/>
    </source>
</evidence>
<evidence type="ECO:0000256" key="1">
    <source>
        <dbReference type="ARBA" id="ARBA00007161"/>
    </source>
</evidence>
<dbReference type="SUPFAM" id="SSF117892">
    <property type="entry name" value="Band 7/SPFH domain"/>
    <property type="match status" value="1"/>
</dbReference>
<dbReference type="InterPro" id="IPR036013">
    <property type="entry name" value="Band_7/SPFH_dom_sf"/>
</dbReference>
<gene>
    <name evidence="7" type="primary">FLOT4</name>
    <name evidence="7" type="ORF">QJS10_CPB15g00106</name>
</gene>
<keyword evidence="4" id="KW-0449">Lipoprotein</keyword>
<feature type="domain" description="Band 7" evidence="6">
    <location>
        <begin position="7"/>
        <end position="184"/>
    </location>
</feature>
<dbReference type="InterPro" id="IPR001107">
    <property type="entry name" value="Band_7"/>
</dbReference>
<evidence type="ECO:0000256" key="5">
    <source>
        <dbReference type="RuleBase" id="RU366054"/>
    </source>
</evidence>
<dbReference type="InterPro" id="IPR027705">
    <property type="entry name" value="Flotillin_fam"/>
</dbReference>
<accession>A0AAV9D4Y0</accession>
<keyword evidence="3 5" id="KW-0472">Membrane</keyword>
<dbReference type="Gene3D" id="3.30.479.30">
    <property type="entry name" value="Band 7 domain"/>
    <property type="match status" value="1"/>
</dbReference>
<organism evidence="7 8">
    <name type="scientific">Acorus calamus</name>
    <name type="common">Sweet flag</name>
    <dbReference type="NCBI Taxonomy" id="4465"/>
    <lineage>
        <taxon>Eukaryota</taxon>
        <taxon>Viridiplantae</taxon>
        <taxon>Streptophyta</taxon>
        <taxon>Embryophyta</taxon>
        <taxon>Tracheophyta</taxon>
        <taxon>Spermatophyta</taxon>
        <taxon>Magnoliopsida</taxon>
        <taxon>Liliopsida</taxon>
        <taxon>Acoraceae</taxon>
        <taxon>Acorus</taxon>
    </lineage>
</organism>
<protein>
    <recommendedName>
        <fullName evidence="5">Flotillin-like</fullName>
    </recommendedName>
</protein>
<dbReference type="PANTHER" id="PTHR13806">
    <property type="entry name" value="FLOTILLIN-RELATED"/>
    <property type="match status" value="1"/>
</dbReference>
<reference evidence="7" key="1">
    <citation type="journal article" date="2023" name="Nat. Commun.">
        <title>Diploid and tetraploid genomes of Acorus and the evolution of monocots.</title>
        <authorList>
            <person name="Ma L."/>
            <person name="Liu K.W."/>
            <person name="Li Z."/>
            <person name="Hsiao Y.Y."/>
            <person name="Qi Y."/>
            <person name="Fu T."/>
            <person name="Tang G.D."/>
            <person name="Zhang D."/>
            <person name="Sun W.H."/>
            <person name="Liu D.K."/>
            <person name="Li Y."/>
            <person name="Chen G.Z."/>
            <person name="Liu X.D."/>
            <person name="Liao X.Y."/>
            <person name="Jiang Y.T."/>
            <person name="Yu X."/>
            <person name="Hao Y."/>
            <person name="Huang J."/>
            <person name="Zhao X.W."/>
            <person name="Ke S."/>
            <person name="Chen Y.Y."/>
            <person name="Wu W.L."/>
            <person name="Hsu J.L."/>
            <person name="Lin Y.F."/>
            <person name="Huang M.D."/>
            <person name="Li C.Y."/>
            <person name="Huang L."/>
            <person name="Wang Z.W."/>
            <person name="Zhao X."/>
            <person name="Zhong W.Y."/>
            <person name="Peng D.H."/>
            <person name="Ahmad S."/>
            <person name="Lan S."/>
            <person name="Zhang J.S."/>
            <person name="Tsai W.C."/>
            <person name="Van de Peer Y."/>
            <person name="Liu Z.J."/>
        </authorList>
    </citation>
    <scope>NUCLEOTIDE SEQUENCE</scope>
    <source>
        <strain evidence="7">CP</strain>
    </source>
</reference>
<evidence type="ECO:0000313" key="7">
    <source>
        <dbReference type="EMBL" id="KAK1295877.1"/>
    </source>
</evidence>
<keyword evidence="8" id="KW-1185">Reference proteome</keyword>
<dbReference type="EMBL" id="JAUJYO010000015">
    <property type="protein sequence ID" value="KAK1295877.1"/>
    <property type="molecule type" value="Genomic_DNA"/>
</dbReference>
<dbReference type="CDD" id="cd03399">
    <property type="entry name" value="SPFH_flotillin"/>
    <property type="match status" value="1"/>
</dbReference>
<evidence type="ECO:0000313" key="8">
    <source>
        <dbReference type="Proteomes" id="UP001180020"/>
    </source>
</evidence>
<dbReference type="Pfam" id="PF01145">
    <property type="entry name" value="Band_7"/>
    <property type="match status" value="1"/>
</dbReference>
<name>A0AAV9D4Y0_ACOCL</name>
<keyword evidence="2 5" id="KW-1003">Cell membrane</keyword>
<comment type="subcellular location">
    <subcellularLocation>
        <location evidence="5">Cell membrane</location>
        <topology evidence="5">Lipid-anchor</topology>
    </subcellularLocation>
    <subcellularLocation>
        <location evidence="5">Membrane</location>
        <location evidence="5">Caveola</location>
    </subcellularLocation>
</comment>
<dbReference type="GO" id="GO:0005901">
    <property type="term" value="C:caveola"/>
    <property type="evidence" value="ECO:0007669"/>
    <property type="project" value="UniProtKB-SubCell"/>
</dbReference>
<evidence type="ECO:0000256" key="4">
    <source>
        <dbReference type="ARBA" id="ARBA00023288"/>
    </source>
</evidence>
<dbReference type="Proteomes" id="UP001180020">
    <property type="component" value="Unassembled WGS sequence"/>
</dbReference>
<comment type="similarity">
    <text evidence="1 5">Belongs to the band 7/mec-2 family. Flotillin subfamily.</text>
</comment>
<evidence type="ECO:0000256" key="3">
    <source>
        <dbReference type="ARBA" id="ARBA00023136"/>
    </source>
</evidence>
<sequence length="401" mass="44749">MAVYRVAKPSEYLAVTGWGIKEIRITKKAWIFIGQSYTVLDLTPVTHTLEVQATSAEKLPVILPVVFTIGPRNHKKSLIKYAKLMSSHDKPSNHITELVKGVIEGETRVLAASMIMEQIFKGADEFKEQVLDKVQQELKKFGLLIYNAYVNQLIDVPGHEHFSYLGQKTLMEEVNQEMIDVMEANKKGEIGLKEELNVCSDAKISENKRETEIVDANADLAMEKAKTAEVKVAKTVTIQEAEHQNAMMDTAKSKAELLSKATVQEANWQLYQKEKVAKTESYEQANVADVLTRRSDAMAEVLTRRSDAMTEVLTRRSDAVVEVLTRQSNVMAEVLTKRSDAMVESLTKLSDGFLHSMWKRMAEGPRGVGGDRGGPEGVHVEQPSLILGSRLLLGWDTCLSD</sequence>